<dbReference type="InterPro" id="IPR005123">
    <property type="entry name" value="Oxoglu/Fe-dep_dioxygenase_dom"/>
</dbReference>
<evidence type="ECO:0000259" key="1">
    <source>
        <dbReference type="PROSITE" id="PS51471"/>
    </source>
</evidence>
<dbReference type="PANTHER" id="PTHR33099">
    <property type="entry name" value="FE2OG DIOXYGENASE DOMAIN-CONTAINING PROTEIN"/>
    <property type="match status" value="1"/>
</dbReference>
<dbReference type="STRING" id="1136941.ACH46_13430"/>
<dbReference type="PROSITE" id="PS51471">
    <property type="entry name" value="FE2OG_OXY"/>
    <property type="match status" value="1"/>
</dbReference>
<proteinExistence type="predicted"/>
<dbReference type="AlphaFoldDB" id="A0A0N9N3G9"/>
<reference evidence="3" key="1">
    <citation type="submission" date="2015-06" db="EMBL/GenBank/DDBJ databases">
        <title>Complete genome sequence and metabolic analysis of phthalate degradation pathway in Gordonia sp. QH-11.</title>
        <authorList>
            <person name="Jin D."/>
            <person name="Kong X."/>
            <person name="Bai Z."/>
        </authorList>
    </citation>
    <scope>NUCLEOTIDE SEQUENCE [LARGE SCALE GENOMIC DNA]</scope>
    <source>
        <strain evidence="3">QH-11</strain>
    </source>
</reference>
<dbReference type="Proteomes" id="UP000063789">
    <property type="component" value="Chromosome"/>
</dbReference>
<dbReference type="KEGG" id="goq:ACH46_13430"/>
<organism evidence="2 3">
    <name type="scientific">Gordonia phthalatica</name>
    <dbReference type="NCBI Taxonomy" id="1136941"/>
    <lineage>
        <taxon>Bacteria</taxon>
        <taxon>Bacillati</taxon>
        <taxon>Actinomycetota</taxon>
        <taxon>Actinomycetes</taxon>
        <taxon>Mycobacteriales</taxon>
        <taxon>Gordoniaceae</taxon>
        <taxon>Gordonia</taxon>
    </lineage>
</organism>
<dbReference type="InterPro" id="IPR044862">
    <property type="entry name" value="Pro_4_hyd_alph_FE2OG_OXY"/>
</dbReference>
<gene>
    <name evidence="2" type="ORF">ACH46_13430</name>
</gene>
<dbReference type="Gene3D" id="2.60.120.620">
    <property type="entry name" value="q2cbj1_9rhob like domain"/>
    <property type="match status" value="1"/>
</dbReference>
<dbReference type="OrthoDB" id="9782970at2"/>
<evidence type="ECO:0000313" key="3">
    <source>
        <dbReference type="Proteomes" id="UP000063789"/>
    </source>
</evidence>
<feature type="domain" description="Fe2OG dioxygenase" evidence="1">
    <location>
        <begin position="118"/>
        <end position="210"/>
    </location>
</feature>
<accession>A0A0N9N3G9</accession>
<sequence length="727" mass="80084">MSTPPRISLARHLNDQRPEGSFSTQLTASPDALDIRVEGVGALPARMYAADAKKLKAVAGPAHFGRGTETLHDTDVRDTWEITADKVTLGGVEWDATLGQILTEVRDDLGLPYGSTLTAELHGLLVYGTGQFFAPHQDTEKADAMVATLVVVLPSAHSGGELVVAHAGQTRLHRPVDSRLTFIAFYADCRHEIRRVRSGHRITLVFNLLISDAQVGESAPDDVLASLIADHFATPAQPRWPQEQTTTPSRLVVLLDHEYSKHGLSRGQFKGHDAERVSAIRAAAERTDCRTAVALTKIHETWNEGYDGYAGDLADTETVLSWWQPVDEDCEEIALRVAESEICAPTPTVSLNPYESEYTGNMGNYGNTEEYWYRRAAVVVWPQARDFAVRAETDPVRALEDIAERLHDADLAMRTQSAIDARAVPLFVRLAPAGAFSPCLKVASSVDDTDLATRLLEPFSIASLRTDDAPHLARAAQRHGMSWVSEIVASWLSRHSFASELHDDWTQATLPALCDRLRAEGAADVADLVATRLHAMLLAFVRRSSSAGNPPSRRQDGYRHSAPTAAVILAECDDEALAEFRSAVAENPRDVTTLLLGILAALPQDDPIAIALAEDTTVLLERRITELTRRHADWSIAFDGCGCDLCGRLERFARSSESTRTEWPLKKDFRLHLHREIDNAELPVDHTTIRTGRPFTLVLTKKKALFTRDAAARRQATKDLAWVAARR</sequence>
<dbReference type="PANTHER" id="PTHR33099:SF7">
    <property type="entry name" value="MYND-TYPE DOMAIN-CONTAINING PROTEIN"/>
    <property type="match status" value="1"/>
</dbReference>
<reference evidence="2 3" key="2">
    <citation type="journal article" date="2017" name="Int. J. Syst. Evol. Microbiol.">
        <title>Gordonia phthalatica sp. nov., a di-n-butyl phthalate-degrading bacterium isolated from activated sludge.</title>
        <authorList>
            <person name="Jin D."/>
            <person name="Kong X."/>
            <person name="Jia M."/>
            <person name="Yu X."/>
            <person name="Wang X."/>
            <person name="Zhuang X."/>
            <person name="Deng Y."/>
            <person name="Bai Z."/>
        </authorList>
    </citation>
    <scope>NUCLEOTIDE SEQUENCE [LARGE SCALE GENOMIC DNA]</scope>
    <source>
        <strain evidence="2 3">QH-11</strain>
    </source>
</reference>
<name>A0A0N9N3G9_9ACTN</name>
<keyword evidence="3" id="KW-1185">Reference proteome</keyword>
<evidence type="ECO:0000313" key="2">
    <source>
        <dbReference type="EMBL" id="ALG85292.1"/>
    </source>
</evidence>
<dbReference type="RefSeq" id="WP_062393370.1">
    <property type="nucleotide sequence ID" value="NZ_CP011853.1"/>
</dbReference>
<dbReference type="EMBL" id="CP011853">
    <property type="protein sequence ID" value="ALG85292.1"/>
    <property type="molecule type" value="Genomic_DNA"/>
</dbReference>
<dbReference type="Pfam" id="PF13640">
    <property type="entry name" value="2OG-FeII_Oxy_3"/>
    <property type="match status" value="1"/>
</dbReference>
<dbReference type="PATRIC" id="fig|1136941.3.peg.2732"/>
<protein>
    <recommendedName>
        <fullName evidence="1">Fe2OG dioxygenase domain-containing protein</fullName>
    </recommendedName>
</protein>